<name>A0ACB5U011_AMBMO</name>
<evidence type="ECO:0000313" key="2">
    <source>
        <dbReference type="Proteomes" id="UP001165064"/>
    </source>
</evidence>
<reference evidence="1" key="1">
    <citation type="submission" date="2023-04" db="EMBL/GenBank/DDBJ databases">
        <title>Ambrosiozyma monospora NBRC 10751.</title>
        <authorList>
            <person name="Ichikawa N."/>
            <person name="Sato H."/>
            <person name="Tonouchi N."/>
        </authorList>
    </citation>
    <scope>NUCLEOTIDE SEQUENCE</scope>
    <source>
        <strain evidence="1">NBRC 10751</strain>
    </source>
</reference>
<keyword evidence="2" id="KW-1185">Reference proteome</keyword>
<comment type="caution">
    <text evidence="1">The sequence shown here is derived from an EMBL/GenBank/DDBJ whole genome shotgun (WGS) entry which is preliminary data.</text>
</comment>
<proteinExistence type="predicted"/>
<dbReference type="EMBL" id="BSXS01010435">
    <property type="protein sequence ID" value="GME98236.1"/>
    <property type="molecule type" value="Genomic_DNA"/>
</dbReference>
<gene>
    <name evidence="1" type="ORF">Amon02_001043600</name>
</gene>
<sequence length="90" mass="10432">MKTNIRTPAKYRYGRFSGNSDLLDITDELSGFSTWNHCQTVTLSTTLPNISSCLNHPQEDPISKIYIYSRTHSQQQQPSLVQWTEKCLFY</sequence>
<evidence type="ECO:0000313" key="1">
    <source>
        <dbReference type="EMBL" id="GME98236.1"/>
    </source>
</evidence>
<protein>
    <submittedName>
        <fullName evidence="1">Unnamed protein product</fullName>
    </submittedName>
</protein>
<accession>A0ACB5U011</accession>
<organism evidence="1 2">
    <name type="scientific">Ambrosiozyma monospora</name>
    <name type="common">Yeast</name>
    <name type="synonym">Endomycopsis monosporus</name>
    <dbReference type="NCBI Taxonomy" id="43982"/>
    <lineage>
        <taxon>Eukaryota</taxon>
        <taxon>Fungi</taxon>
        <taxon>Dikarya</taxon>
        <taxon>Ascomycota</taxon>
        <taxon>Saccharomycotina</taxon>
        <taxon>Pichiomycetes</taxon>
        <taxon>Pichiales</taxon>
        <taxon>Pichiaceae</taxon>
        <taxon>Ambrosiozyma</taxon>
    </lineage>
</organism>
<dbReference type="Proteomes" id="UP001165064">
    <property type="component" value="Unassembled WGS sequence"/>
</dbReference>